<accession>A0A0N8NY05</accession>
<dbReference type="OrthoDB" id="6917259at2"/>
<reference evidence="1 2" key="1">
    <citation type="submission" date="2015-09" db="EMBL/GenBank/DDBJ databases">
        <authorList>
            <consortium name="Swine Surveillance"/>
        </authorList>
    </citation>
    <scope>NUCLEOTIDE SEQUENCE [LARGE SCALE GENOMIC DNA]</scope>
    <source>
        <strain evidence="1 2">S613</strain>
    </source>
</reference>
<gene>
    <name evidence="1" type="ORF">AN403_5715</name>
</gene>
<dbReference type="PATRIC" id="fig|294.162.peg.596"/>
<evidence type="ECO:0000313" key="2">
    <source>
        <dbReference type="Proteomes" id="UP000050349"/>
    </source>
</evidence>
<proteinExistence type="predicted"/>
<dbReference type="AlphaFoldDB" id="A0A0N8NY05"/>
<name>A0A0N8NY05_PSEFL</name>
<comment type="caution">
    <text evidence="1">The sequence shown here is derived from an EMBL/GenBank/DDBJ whole genome shotgun (WGS) entry which is preliminary data.</text>
</comment>
<organism evidence="1 2">
    <name type="scientific">Pseudomonas fluorescens</name>
    <dbReference type="NCBI Taxonomy" id="294"/>
    <lineage>
        <taxon>Bacteria</taxon>
        <taxon>Pseudomonadati</taxon>
        <taxon>Pseudomonadota</taxon>
        <taxon>Gammaproteobacteria</taxon>
        <taxon>Pseudomonadales</taxon>
        <taxon>Pseudomonadaceae</taxon>
        <taxon>Pseudomonas</taxon>
    </lineage>
</organism>
<sequence>MHELCYIPKPTEFESPKSLLMRMAHYNGFGTVRNMCAYFAFKPRRLIDVLDQSSPLLKIVDKEAPLLAENLRKVFYTVAANSWHFTKAGDISLLRGACPNDFYYCPQCIEASQSPIFHDIRKIGVCLLHGTKLITACPNCRITECWYNAQLFQCRCNFERRAANRVVANFISCVFDPFQSPLDIEDIRYKHAIAKVCVSLWDARRDAGNHKSCDLPLQIIEHIDMIVAAQVARYPGFIKTLHRAPWINYGSASVAWIADRALERFCTDGQSCPNDCCRLATIDRNNAERAMFDDKQSSAEVVRNCIRGWREQQSEYLYTVPPRCEIIRRVNAKYSSDVEQRSVNSDGLTEDEVAALLKCPLSAVDGLLKYGWLKHLETTVPYQSLLPKVLDRPSTEQFAKQYILLHELCEAFDLPDYLLANLIDAARIQTNCRFSGPRFFPRATTYGLLSQLQNHGLLSRADVQRSAAPIAPDMLEELQYELMQIDAFKKDQSEQIPDQKPKYFCFAKKSPSLDRDN</sequence>
<protein>
    <submittedName>
        <fullName evidence="1">TniQ family protein</fullName>
    </submittedName>
</protein>
<evidence type="ECO:0000313" key="1">
    <source>
        <dbReference type="EMBL" id="KPU61657.1"/>
    </source>
</evidence>
<dbReference type="EMBL" id="LJXB01000050">
    <property type="protein sequence ID" value="KPU61657.1"/>
    <property type="molecule type" value="Genomic_DNA"/>
</dbReference>
<dbReference type="Proteomes" id="UP000050349">
    <property type="component" value="Unassembled WGS sequence"/>
</dbReference>